<evidence type="ECO:0000256" key="4">
    <source>
        <dbReference type="ARBA" id="ARBA00022614"/>
    </source>
</evidence>
<dbReference type="GO" id="GO:0008528">
    <property type="term" value="F:G protein-coupled peptide receptor activity"/>
    <property type="evidence" value="ECO:0007669"/>
    <property type="project" value="TreeGrafter"/>
</dbReference>
<evidence type="ECO:0000256" key="3">
    <source>
        <dbReference type="ARBA" id="ARBA00022475"/>
    </source>
</evidence>
<evidence type="ECO:0000256" key="5">
    <source>
        <dbReference type="ARBA" id="ARBA00022692"/>
    </source>
</evidence>
<evidence type="ECO:0000256" key="1">
    <source>
        <dbReference type="ARBA" id="ARBA00004651"/>
    </source>
</evidence>
<dbReference type="InterPro" id="IPR002131">
    <property type="entry name" value="Gphrmn_rcpt_fam"/>
</dbReference>
<evidence type="ECO:0000256" key="13">
    <source>
        <dbReference type="SAM" id="Phobius"/>
    </source>
</evidence>
<keyword evidence="4" id="KW-0433">Leucine-rich repeat</keyword>
<evidence type="ECO:0000256" key="9">
    <source>
        <dbReference type="ARBA" id="ARBA00023136"/>
    </source>
</evidence>
<dbReference type="PANTHER" id="PTHR24372">
    <property type="entry name" value="GLYCOPROTEIN HORMONE RECEPTOR"/>
    <property type="match status" value="1"/>
</dbReference>
<keyword evidence="6" id="KW-0677">Repeat</keyword>
<reference evidence="15" key="1">
    <citation type="submission" date="2023-10" db="EMBL/GenBank/DDBJ databases">
        <title>Genome assemblies of two species of porcelain crab, Petrolisthes cinctipes and Petrolisthes manimaculis (Anomura: Porcellanidae).</title>
        <authorList>
            <person name="Angst P."/>
        </authorList>
    </citation>
    <scope>NUCLEOTIDE SEQUENCE</scope>
    <source>
        <strain evidence="15">PB745_01</strain>
        <tissue evidence="15">Gill</tissue>
    </source>
</reference>
<dbReference type="Pfam" id="PF00001">
    <property type="entry name" value="7tm_1"/>
    <property type="match status" value="1"/>
</dbReference>
<organism evidence="15 16">
    <name type="scientific">Petrolisthes cinctipes</name>
    <name type="common">Flat porcelain crab</name>
    <dbReference type="NCBI Taxonomy" id="88211"/>
    <lineage>
        <taxon>Eukaryota</taxon>
        <taxon>Metazoa</taxon>
        <taxon>Ecdysozoa</taxon>
        <taxon>Arthropoda</taxon>
        <taxon>Crustacea</taxon>
        <taxon>Multicrustacea</taxon>
        <taxon>Malacostraca</taxon>
        <taxon>Eumalacostraca</taxon>
        <taxon>Eucarida</taxon>
        <taxon>Decapoda</taxon>
        <taxon>Pleocyemata</taxon>
        <taxon>Anomura</taxon>
        <taxon>Galatheoidea</taxon>
        <taxon>Porcellanidae</taxon>
        <taxon>Petrolisthes</taxon>
    </lineage>
</organism>
<feature type="domain" description="G-protein coupled receptors family 1 profile" evidence="14">
    <location>
        <begin position="286"/>
        <end position="537"/>
    </location>
</feature>
<accession>A0AAE1F0S3</accession>
<feature type="compositionally biased region" description="Basic and acidic residues" evidence="12">
    <location>
        <begin position="692"/>
        <end position="702"/>
    </location>
</feature>
<dbReference type="SUPFAM" id="SSF52058">
    <property type="entry name" value="L domain-like"/>
    <property type="match status" value="1"/>
</dbReference>
<evidence type="ECO:0000256" key="10">
    <source>
        <dbReference type="ARBA" id="ARBA00023170"/>
    </source>
</evidence>
<dbReference type="PRINTS" id="PR00237">
    <property type="entry name" value="GPCRRHODOPSN"/>
</dbReference>
<comment type="similarity">
    <text evidence="2">Belongs to the G-protein coupled receptor 1 family.</text>
</comment>
<dbReference type="SUPFAM" id="SSF81321">
    <property type="entry name" value="Family A G protein-coupled receptor-like"/>
    <property type="match status" value="1"/>
</dbReference>
<evidence type="ECO:0000259" key="14">
    <source>
        <dbReference type="PROSITE" id="PS50262"/>
    </source>
</evidence>
<dbReference type="InterPro" id="IPR032675">
    <property type="entry name" value="LRR_dom_sf"/>
</dbReference>
<protein>
    <recommendedName>
        <fullName evidence="14">G-protein coupled receptors family 1 profile domain-containing protein</fullName>
    </recommendedName>
</protein>
<dbReference type="EMBL" id="JAWQEG010003752">
    <property type="protein sequence ID" value="KAK3864633.1"/>
    <property type="molecule type" value="Genomic_DNA"/>
</dbReference>
<dbReference type="Gene3D" id="3.80.10.10">
    <property type="entry name" value="Ribonuclease Inhibitor"/>
    <property type="match status" value="1"/>
</dbReference>
<feature type="compositionally biased region" description="Low complexity" evidence="12">
    <location>
        <begin position="716"/>
        <end position="728"/>
    </location>
</feature>
<dbReference type="GO" id="GO:0005886">
    <property type="term" value="C:plasma membrane"/>
    <property type="evidence" value="ECO:0007669"/>
    <property type="project" value="UniProtKB-SubCell"/>
</dbReference>
<evidence type="ECO:0000313" key="15">
    <source>
        <dbReference type="EMBL" id="KAK3864633.1"/>
    </source>
</evidence>
<sequence length="728" mass="81354">MPTNQIYNNNPPTYNTNPPTYNTKTPTYNTNLPTYNTNPPTYQPCQRTHLLYSSSPLPYQPTHLQYQPTHLPTMPTNPSTIPYNSPPTMYHPCRSLVDTGLVMLPQSVFISQTALLNLYLSHNQLKLKDQSFPRLSNLASLYLDYNNLTVITTNLLANLTNLHTLRLEHNKISVVCVGAFLPLANLKYLSLSGNRLTSLAGLLRGLHSLHLLKLEELELHNIQEQHFNFLPNLTVVYFDTFRYCSYVPAVPQCLPNSDGVSSAEDLVGWWVLRVAVWVVAVLTLTGNSLVIFCRAISRKDNEILKLFIKNLAASDFLMGVYLVVVGVEDARTRGTFHSHSLRWATSYTCTFAGVLALVSSETSVFILTFMSLERYLYITEGLHDRTVSPSGARLCLLVIWITSLSLALFPIPWVESFYGSNPMCFPLHITEPYLAGWQYSAFIFLGLNPVSMMVILGSYTGLFFNIRGTRLSTPLSSDEMNFALRFFFIVVTNCLCWLPIICVKVAALVQVDIHQGLYAWLVVLVLPVNSAVDPGLYTFSTSQFQSQLTTTLALLNTHRPRHNSDTEALRHSSTRVWTLFSGSHPPHLASISPPPITTPPPHLVSLSPPPLSTPPSPRHLSSFSQLQLSYPNPLPQEMLVCLSSRNLTKEATTSWTNSKKDVENTVEQVTSAATTRVEGNNRLKRSSSARSTEVDRCSHYPDTRPLTSGLRRAPIRRAASASPSHAHH</sequence>
<feature type="transmembrane region" description="Helical" evidence="13">
    <location>
        <begin position="391"/>
        <end position="413"/>
    </location>
</feature>
<evidence type="ECO:0000256" key="2">
    <source>
        <dbReference type="ARBA" id="ARBA00010663"/>
    </source>
</evidence>
<dbReference type="Pfam" id="PF13855">
    <property type="entry name" value="LRR_8"/>
    <property type="match status" value="2"/>
</dbReference>
<dbReference type="SMART" id="SM00369">
    <property type="entry name" value="LRR_TYP"/>
    <property type="match status" value="3"/>
</dbReference>
<feature type="transmembrane region" description="Helical" evidence="13">
    <location>
        <begin position="267"/>
        <end position="292"/>
    </location>
</feature>
<feature type="region of interest" description="Disordered" evidence="12">
    <location>
        <begin position="680"/>
        <end position="728"/>
    </location>
</feature>
<evidence type="ECO:0000256" key="8">
    <source>
        <dbReference type="ARBA" id="ARBA00023040"/>
    </source>
</evidence>
<comment type="caution">
    <text evidence="15">The sequence shown here is derived from an EMBL/GenBank/DDBJ whole genome shotgun (WGS) entry which is preliminary data.</text>
</comment>
<keyword evidence="7 13" id="KW-1133">Transmembrane helix</keyword>
<comment type="subcellular location">
    <subcellularLocation>
        <location evidence="1">Cell membrane</location>
        <topology evidence="1">Multi-pass membrane protein</topology>
    </subcellularLocation>
</comment>
<dbReference type="InterPro" id="IPR017452">
    <property type="entry name" value="GPCR_Rhodpsn_7TM"/>
</dbReference>
<gene>
    <name evidence="15" type="ORF">Pcinc_029696</name>
</gene>
<feature type="transmembrane region" description="Helical" evidence="13">
    <location>
        <begin position="304"/>
        <end position="324"/>
    </location>
</feature>
<feature type="transmembrane region" description="Helical" evidence="13">
    <location>
        <begin position="486"/>
        <end position="511"/>
    </location>
</feature>
<feature type="region of interest" description="Disordered" evidence="12">
    <location>
        <begin position="589"/>
        <end position="622"/>
    </location>
</feature>
<feature type="transmembrane region" description="Helical" evidence="13">
    <location>
        <begin position="441"/>
        <end position="466"/>
    </location>
</feature>
<dbReference type="AlphaFoldDB" id="A0AAE1F0S3"/>
<keyword evidence="8" id="KW-0297">G-protein coupled receptor</keyword>
<proteinExistence type="inferred from homology"/>
<evidence type="ECO:0000313" key="16">
    <source>
        <dbReference type="Proteomes" id="UP001286313"/>
    </source>
</evidence>
<name>A0AAE1F0S3_PETCI</name>
<dbReference type="PANTHER" id="PTHR24372:SF80">
    <property type="entry name" value="FI21465P1-RELATED"/>
    <property type="match status" value="1"/>
</dbReference>
<dbReference type="GO" id="GO:0009755">
    <property type="term" value="P:hormone-mediated signaling pathway"/>
    <property type="evidence" value="ECO:0007669"/>
    <property type="project" value="TreeGrafter"/>
</dbReference>
<dbReference type="InterPro" id="IPR000276">
    <property type="entry name" value="GPCR_Rhodpsn"/>
</dbReference>
<dbReference type="GO" id="GO:0007189">
    <property type="term" value="P:adenylate cyclase-activating G protein-coupled receptor signaling pathway"/>
    <property type="evidence" value="ECO:0007669"/>
    <property type="project" value="TreeGrafter"/>
</dbReference>
<keyword evidence="11" id="KW-0807">Transducer</keyword>
<evidence type="ECO:0000256" key="11">
    <source>
        <dbReference type="ARBA" id="ARBA00023224"/>
    </source>
</evidence>
<feature type="transmembrane region" description="Helical" evidence="13">
    <location>
        <begin position="344"/>
        <end position="370"/>
    </location>
</feature>
<dbReference type="PROSITE" id="PS51450">
    <property type="entry name" value="LRR"/>
    <property type="match status" value="2"/>
</dbReference>
<dbReference type="GO" id="GO:0016500">
    <property type="term" value="F:protein-hormone receptor activity"/>
    <property type="evidence" value="ECO:0007669"/>
    <property type="project" value="InterPro"/>
</dbReference>
<feature type="region of interest" description="Disordered" evidence="12">
    <location>
        <begin position="1"/>
        <end position="23"/>
    </location>
</feature>
<feature type="compositionally biased region" description="Pro residues" evidence="12">
    <location>
        <begin position="592"/>
        <end position="617"/>
    </location>
</feature>
<evidence type="ECO:0000256" key="12">
    <source>
        <dbReference type="SAM" id="MobiDB-lite"/>
    </source>
</evidence>
<evidence type="ECO:0000256" key="7">
    <source>
        <dbReference type="ARBA" id="ARBA00022989"/>
    </source>
</evidence>
<keyword evidence="5 13" id="KW-0812">Transmembrane</keyword>
<keyword evidence="16" id="KW-1185">Reference proteome</keyword>
<keyword evidence="9 13" id="KW-0472">Membrane</keyword>
<dbReference type="Proteomes" id="UP001286313">
    <property type="component" value="Unassembled WGS sequence"/>
</dbReference>
<dbReference type="Gene3D" id="1.20.1070.10">
    <property type="entry name" value="Rhodopsin 7-helix transmembrane proteins"/>
    <property type="match status" value="1"/>
</dbReference>
<dbReference type="InterPro" id="IPR001611">
    <property type="entry name" value="Leu-rich_rpt"/>
</dbReference>
<dbReference type="PROSITE" id="PS50262">
    <property type="entry name" value="G_PROTEIN_RECEP_F1_2"/>
    <property type="match status" value="1"/>
</dbReference>
<feature type="transmembrane region" description="Helical" evidence="13">
    <location>
        <begin position="517"/>
        <end position="539"/>
    </location>
</feature>
<evidence type="ECO:0000256" key="6">
    <source>
        <dbReference type="ARBA" id="ARBA00022737"/>
    </source>
</evidence>
<keyword evidence="10" id="KW-0675">Receptor</keyword>
<dbReference type="PROSITE" id="PS00237">
    <property type="entry name" value="G_PROTEIN_RECEP_F1_1"/>
    <property type="match status" value="1"/>
</dbReference>
<dbReference type="PRINTS" id="PR00373">
    <property type="entry name" value="GLYCHORMONER"/>
</dbReference>
<keyword evidence="3" id="KW-1003">Cell membrane</keyword>
<dbReference type="InterPro" id="IPR003591">
    <property type="entry name" value="Leu-rich_rpt_typical-subtyp"/>
</dbReference>